<evidence type="ECO:0000313" key="3">
    <source>
        <dbReference type="Proteomes" id="UP001325479"/>
    </source>
</evidence>
<feature type="region of interest" description="Disordered" evidence="1">
    <location>
        <begin position="1"/>
        <end position="33"/>
    </location>
</feature>
<accession>A0ABZ0WT30</accession>
<evidence type="ECO:0000256" key="1">
    <source>
        <dbReference type="SAM" id="MobiDB-lite"/>
    </source>
</evidence>
<evidence type="ECO:0000313" key="2">
    <source>
        <dbReference type="EMBL" id="WQD80544.1"/>
    </source>
</evidence>
<gene>
    <name evidence="2" type="ORF">U0042_13160</name>
</gene>
<organism evidence="2 3">
    <name type="scientific">Paraburkholderia kururiensis</name>
    <dbReference type="NCBI Taxonomy" id="984307"/>
    <lineage>
        <taxon>Bacteria</taxon>
        <taxon>Pseudomonadati</taxon>
        <taxon>Pseudomonadota</taxon>
        <taxon>Betaproteobacteria</taxon>
        <taxon>Burkholderiales</taxon>
        <taxon>Burkholderiaceae</taxon>
        <taxon>Paraburkholderia</taxon>
    </lineage>
</organism>
<keyword evidence="3" id="KW-1185">Reference proteome</keyword>
<proteinExistence type="predicted"/>
<evidence type="ECO:0008006" key="4">
    <source>
        <dbReference type="Google" id="ProtNLM"/>
    </source>
</evidence>
<protein>
    <recommendedName>
        <fullName evidence="4">Terminase small subunit</fullName>
    </recommendedName>
</protein>
<reference evidence="2 3" key="1">
    <citation type="submission" date="2023-12" db="EMBL/GenBank/DDBJ databases">
        <title>Genome sequencing and assembly of bacterial species from a model synthetic community.</title>
        <authorList>
            <person name="Hogle S.L."/>
        </authorList>
    </citation>
    <scope>NUCLEOTIDE SEQUENCE [LARGE SCALE GENOMIC DNA]</scope>
    <source>
        <strain evidence="2 3">HAMBI 2494</strain>
    </source>
</reference>
<sequence length="122" mass="13618">MASTGRHASSMCEAAPEEERREGNAQGVAPRSRSVIRAPLREMMPPSTLLATAQRFHYDYVAFLLIARCNVKAERILAWRADQEHSAITAYREMASAFSLQQQRAGEDRIASIRATLLQSGR</sequence>
<dbReference type="Proteomes" id="UP001325479">
    <property type="component" value="Chromosome"/>
</dbReference>
<dbReference type="EMBL" id="CP139965">
    <property type="protein sequence ID" value="WQD80544.1"/>
    <property type="molecule type" value="Genomic_DNA"/>
</dbReference>
<dbReference type="RefSeq" id="WP_157977823.1">
    <property type="nucleotide sequence ID" value="NZ_CP139965.1"/>
</dbReference>
<name>A0ABZ0WT30_9BURK</name>